<dbReference type="CDD" id="cd02110">
    <property type="entry name" value="SO_family_Moco_dimer"/>
    <property type="match status" value="1"/>
</dbReference>
<keyword evidence="8" id="KW-1185">Reference proteome</keyword>
<evidence type="ECO:0000313" key="7">
    <source>
        <dbReference type="EMBL" id="MBD3845646.1"/>
    </source>
</evidence>
<protein>
    <submittedName>
        <fullName evidence="7">Sulfite oxidase</fullName>
    </submittedName>
</protein>
<keyword evidence="4" id="KW-0560">Oxidoreductase</keyword>
<dbReference type="GO" id="GO:0043546">
    <property type="term" value="F:molybdopterin cofactor binding"/>
    <property type="evidence" value="ECO:0007669"/>
    <property type="project" value="TreeGrafter"/>
</dbReference>
<evidence type="ECO:0000259" key="5">
    <source>
        <dbReference type="Pfam" id="PF00174"/>
    </source>
</evidence>
<dbReference type="Gene3D" id="3.90.420.10">
    <property type="entry name" value="Oxidoreductase, molybdopterin-binding domain"/>
    <property type="match status" value="1"/>
</dbReference>
<dbReference type="PANTHER" id="PTHR19372">
    <property type="entry name" value="SULFITE REDUCTASE"/>
    <property type="match status" value="1"/>
</dbReference>
<dbReference type="SUPFAM" id="SSF81296">
    <property type="entry name" value="E set domains"/>
    <property type="match status" value="1"/>
</dbReference>
<dbReference type="GO" id="GO:0008482">
    <property type="term" value="F:sulfite oxidase activity"/>
    <property type="evidence" value="ECO:0007669"/>
    <property type="project" value="TreeGrafter"/>
</dbReference>
<dbReference type="GO" id="GO:0020037">
    <property type="term" value="F:heme binding"/>
    <property type="evidence" value="ECO:0007669"/>
    <property type="project" value="TreeGrafter"/>
</dbReference>
<dbReference type="InterPro" id="IPR014756">
    <property type="entry name" value="Ig_E-set"/>
</dbReference>
<dbReference type="InterPro" id="IPR005066">
    <property type="entry name" value="MoCF_OxRdtse_dimer"/>
</dbReference>
<dbReference type="InterPro" id="IPR000572">
    <property type="entry name" value="OxRdtase_Mopterin-bd_dom"/>
</dbReference>
<name>A0A927E6E6_9HYPH</name>
<dbReference type="SUPFAM" id="SSF56524">
    <property type="entry name" value="Oxidoreductase molybdopterin-binding domain"/>
    <property type="match status" value="1"/>
</dbReference>
<dbReference type="AlphaFoldDB" id="A0A927E6E6"/>
<dbReference type="PANTHER" id="PTHR19372:SF7">
    <property type="entry name" value="SULFITE OXIDASE, MITOCHONDRIAL"/>
    <property type="match status" value="1"/>
</dbReference>
<dbReference type="GO" id="GO:0006790">
    <property type="term" value="P:sulfur compound metabolic process"/>
    <property type="evidence" value="ECO:0007669"/>
    <property type="project" value="TreeGrafter"/>
</dbReference>
<dbReference type="InterPro" id="IPR036374">
    <property type="entry name" value="OxRdtase_Mopterin-bd_sf"/>
</dbReference>
<evidence type="ECO:0000313" key="8">
    <source>
        <dbReference type="Proteomes" id="UP000619295"/>
    </source>
</evidence>
<evidence type="ECO:0000256" key="4">
    <source>
        <dbReference type="ARBA" id="ARBA00023002"/>
    </source>
</evidence>
<dbReference type="Pfam" id="PF03404">
    <property type="entry name" value="Mo-co_dimer"/>
    <property type="match status" value="1"/>
</dbReference>
<dbReference type="RefSeq" id="WP_191123868.1">
    <property type="nucleotide sequence ID" value="NZ_JACXWY010000004.1"/>
</dbReference>
<dbReference type="InterPro" id="IPR008335">
    <property type="entry name" value="Mopterin_OxRdtase_euk"/>
</dbReference>
<keyword evidence="3" id="KW-0479">Metal-binding</keyword>
<evidence type="ECO:0000256" key="2">
    <source>
        <dbReference type="ARBA" id="ARBA00022505"/>
    </source>
</evidence>
<dbReference type="EMBL" id="JACXWY010000004">
    <property type="protein sequence ID" value="MBD3845646.1"/>
    <property type="molecule type" value="Genomic_DNA"/>
</dbReference>
<proteinExistence type="predicted"/>
<dbReference type="PRINTS" id="PR00407">
    <property type="entry name" value="EUMOPTERIN"/>
</dbReference>
<reference evidence="7" key="1">
    <citation type="submission" date="2020-09" db="EMBL/GenBank/DDBJ databases">
        <title>Bosea spartocytisi sp. nov. a root nodule endophyte of Spartocytisus supranubius in the high mountain ecosystem fo the Teide National Park (Canary Islands, Spain).</title>
        <authorList>
            <person name="Pulido-Suarez L."/>
            <person name="Peix A."/>
            <person name="Igual J.M."/>
            <person name="Socas-Perez N."/>
            <person name="Velazquez E."/>
            <person name="Flores-Felix J.D."/>
            <person name="Leon-Barrios M."/>
        </authorList>
    </citation>
    <scope>NUCLEOTIDE SEQUENCE</scope>
    <source>
        <strain evidence="7">SSUT16</strain>
    </source>
</reference>
<organism evidence="7 8">
    <name type="scientific">Bosea spartocytisi</name>
    <dbReference type="NCBI Taxonomy" id="2773451"/>
    <lineage>
        <taxon>Bacteria</taxon>
        <taxon>Pseudomonadati</taxon>
        <taxon>Pseudomonadota</taxon>
        <taxon>Alphaproteobacteria</taxon>
        <taxon>Hyphomicrobiales</taxon>
        <taxon>Boseaceae</taxon>
        <taxon>Bosea</taxon>
    </lineage>
</organism>
<dbReference type="Gene3D" id="2.60.40.650">
    <property type="match status" value="1"/>
</dbReference>
<comment type="caution">
    <text evidence="7">The sequence shown here is derived from an EMBL/GenBank/DDBJ whole genome shotgun (WGS) entry which is preliminary data.</text>
</comment>
<evidence type="ECO:0000256" key="3">
    <source>
        <dbReference type="ARBA" id="ARBA00022723"/>
    </source>
</evidence>
<dbReference type="GO" id="GO:0030151">
    <property type="term" value="F:molybdenum ion binding"/>
    <property type="evidence" value="ECO:0007669"/>
    <property type="project" value="InterPro"/>
</dbReference>
<dbReference type="Proteomes" id="UP000619295">
    <property type="component" value="Unassembled WGS sequence"/>
</dbReference>
<sequence>MPRRLIELPLLRRLKPGLYVHDEEALNAEPALDLLDEAITPVSAFFIRNNGELPDIADEGSWTLAIDGEVERPAVWTLPALREAFETVTETAVLECAGNGRAQFSPATDGLPWRLGAVGCARWSGVRLADVLNHAGVRPGAVYTAHFAPDRQIGKPEKEALSRGLPIAKALAPETLIAFAMNDEPLPRLHGGPLRIVAPGYPGSAWQKWLNRISLRTQEHDGEKMRGTDYRLPIHALRPGELLDPTHFAVITDMPVKSLITRPTNGFIVAAGEMVAVAGFAWSGAIPLAAVELSCDGGSRWDDIALAPGESPFAWRRFETRLPAVAPGPLTIMARARDTAGNCQPLEPPWNPRGYCNNQVQRVSGTVRARDARGLREEFSRGI</sequence>
<feature type="domain" description="Oxidoreductase molybdopterin-binding" evidence="5">
    <location>
        <begin position="51"/>
        <end position="222"/>
    </location>
</feature>
<evidence type="ECO:0000256" key="1">
    <source>
        <dbReference type="ARBA" id="ARBA00001924"/>
    </source>
</evidence>
<feature type="domain" description="Moybdenum cofactor oxidoreductase dimerisation" evidence="6">
    <location>
        <begin position="250"/>
        <end position="363"/>
    </location>
</feature>
<comment type="cofactor">
    <cofactor evidence="1">
        <name>Mo-molybdopterin</name>
        <dbReference type="ChEBI" id="CHEBI:71302"/>
    </cofactor>
</comment>
<accession>A0A927E6E6</accession>
<evidence type="ECO:0000259" key="6">
    <source>
        <dbReference type="Pfam" id="PF03404"/>
    </source>
</evidence>
<dbReference type="Pfam" id="PF00174">
    <property type="entry name" value="Oxidored_molyb"/>
    <property type="match status" value="1"/>
</dbReference>
<gene>
    <name evidence="7" type="ORF">IED13_08050</name>
</gene>
<keyword evidence="2" id="KW-0500">Molybdenum</keyword>